<dbReference type="PANTHER" id="PTHR47506">
    <property type="entry name" value="TRANSCRIPTIONAL REGULATORY PROTEIN"/>
    <property type="match status" value="1"/>
</dbReference>
<evidence type="ECO:0000256" key="2">
    <source>
        <dbReference type="ARBA" id="ARBA00023125"/>
    </source>
</evidence>
<keyword evidence="2 4" id="KW-0238">DNA-binding</keyword>
<dbReference type="PROSITE" id="PS50977">
    <property type="entry name" value="HTH_TETR_2"/>
    <property type="match status" value="1"/>
</dbReference>
<evidence type="ECO:0000256" key="1">
    <source>
        <dbReference type="ARBA" id="ARBA00023015"/>
    </source>
</evidence>
<evidence type="ECO:0000259" key="5">
    <source>
        <dbReference type="PROSITE" id="PS50977"/>
    </source>
</evidence>
<evidence type="ECO:0000256" key="3">
    <source>
        <dbReference type="ARBA" id="ARBA00023163"/>
    </source>
</evidence>
<dbReference type="InterPro" id="IPR009057">
    <property type="entry name" value="Homeodomain-like_sf"/>
</dbReference>
<organism evidence="6 7">
    <name type="scientific">Labilithrix luteola</name>
    <dbReference type="NCBI Taxonomy" id="1391654"/>
    <lineage>
        <taxon>Bacteria</taxon>
        <taxon>Pseudomonadati</taxon>
        <taxon>Myxococcota</taxon>
        <taxon>Polyangia</taxon>
        <taxon>Polyangiales</taxon>
        <taxon>Labilitrichaceae</taxon>
        <taxon>Labilithrix</taxon>
    </lineage>
</organism>
<proteinExistence type="predicted"/>
<dbReference type="STRING" id="1391654.AKJ09_10667"/>
<name>A0A0K1QE17_9BACT</name>
<dbReference type="AlphaFoldDB" id="A0A0K1QE17"/>
<feature type="DNA-binding region" description="H-T-H motif" evidence="4">
    <location>
        <begin position="33"/>
        <end position="52"/>
    </location>
</feature>
<dbReference type="OrthoDB" id="5394806at2"/>
<keyword evidence="3" id="KW-0804">Transcription</keyword>
<evidence type="ECO:0000256" key="4">
    <source>
        <dbReference type="PROSITE-ProRule" id="PRU00335"/>
    </source>
</evidence>
<dbReference type="InterPro" id="IPR036271">
    <property type="entry name" value="Tet_transcr_reg_TetR-rel_C_sf"/>
</dbReference>
<dbReference type="InterPro" id="IPR001647">
    <property type="entry name" value="HTH_TetR"/>
</dbReference>
<protein>
    <submittedName>
        <fullName evidence="6">Transcriptional regulator, TetR family</fullName>
    </submittedName>
</protein>
<dbReference type="SUPFAM" id="SSF46689">
    <property type="entry name" value="Homeodomain-like"/>
    <property type="match status" value="1"/>
</dbReference>
<dbReference type="SUPFAM" id="SSF48498">
    <property type="entry name" value="Tetracyclin repressor-like, C-terminal domain"/>
    <property type="match status" value="1"/>
</dbReference>
<dbReference type="Pfam" id="PF00440">
    <property type="entry name" value="TetR_N"/>
    <property type="match status" value="1"/>
</dbReference>
<dbReference type="GO" id="GO:0003677">
    <property type="term" value="F:DNA binding"/>
    <property type="evidence" value="ECO:0007669"/>
    <property type="project" value="UniProtKB-UniRule"/>
</dbReference>
<keyword evidence="1" id="KW-0805">Transcription regulation</keyword>
<feature type="domain" description="HTH tetR-type" evidence="5">
    <location>
        <begin position="10"/>
        <end position="70"/>
    </location>
</feature>
<keyword evidence="7" id="KW-1185">Reference proteome</keyword>
<dbReference type="PANTHER" id="PTHR47506:SF7">
    <property type="entry name" value="TRANSCRIPTIONAL REGULATORY PROTEIN"/>
    <property type="match status" value="1"/>
</dbReference>
<reference evidence="6 7" key="1">
    <citation type="submission" date="2015-08" db="EMBL/GenBank/DDBJ databases">
        <authorList>
            <person name="Babu N.S."/>
            <person name="Beckwith C.J."/>
            <person name="Beseler K.G."/>
            <person name="Brison A."/>
            <person name="Carone J.V."/>
            <person name="Caskin T.P."/>
            <person name="Diamond M."/>
            <person name="Durham M.E."/>
            <person name="Foxe J.M."/>
            <person name="Go M."/>
            <person name="Henderson B.A."/>
            <person name="Jones I.B."/>
            <person name="McGettigan J.A."/>
            <person name="Micheletti S.J."/>
            <person name="Nasrallah M.E."/>
            <person name="Ortiz D."/>
            <person name="Piller C.R."/>
            <person name="Privatt S.R."/>
            <person name="Schneider S.L."/>
            <person name="Sharp S."/>
            <person name="Smith T.C."/>
            <person name="Stanton J.D."/>
            <person name="Ullery H.E."/>
            <person name="Wilson R.J."/>
            <person name="Serrano M.G."/>
            <person name="Buck G."/>
            <person name="Lee V."/>
            <person name="Wang Y."/>
            <person name="Carvalho R."/>
            <person name="Voegtly L."/>
            <person name="Shi R."/>
            <person name="Duckworth R."/>
            <person name="Johnson A."/>
            <person name="Loviza R."/>
            <person name="Walstead R."/>
            <person name="Shah Z."/>
            <person name="Kiflezghi M."/>
            <person name="Wade K."/>
            <person name="Ball S.L."/>
            <person name="Bradley K.W."/>
            <person name="Asai D.J."/>
            <person name="Bowman C.A."/>
            <person name="Russell D.A."/>
            <person name="Pope W.H."/>
            <person name="Jacobs-Sera D."/>
            <person name="Hendrix R.W."/>
            <person name="Hatfull G.F."/>
        </authorList>
    </citation>
    <scope>NUCLEOTIDE SEQUENCE [LARGE SCALE GENOMIC DNA]</scope>
    <source>
        <strain evidence="6 7">DSM 27648</strain>
    </source>
</reference>
<dbReference type="RefSeq" id="WP_146654676.1">
    <property type="nucleotide sequence ID" value="NZ_CP012333.1"/>
</dbReference>
<dbReference type="KEGG" id="llu:AKJ09_10667"/>
<dbReference type="Gene3D" id="1.10.10.60">
    <property type="entry name" value="Homeodomain-like"/>
    <property type="match status" value="1"/>
</dbReference>
<dbReference type="Gene3D" id="1.10.357.10">
    <property type="entry name" value="Tetracycline Repressor, domain 2"/>
    <property type="match status" value="1"/>
</dbReference>
<dbReference type="PRINTS" id="PR00455">
    <property type="entry name" value="HTHTETR"/>
</dbReference>
<evidence type="ECO:0000313" key="6">
    <source>
        <dbReference type="EMBL" id="AKV04004.1"/>
    </source>
</evidence>
<accession>A0A0K1QE17</accession>
<evidence type="ECO:0000313" key="7">
    <source>
        <dbReference type="Proteomes" id="UP000064967"/>
    </source>
</evidence>
<dbReference type="EMBL" id="CP012333">
    <property type="protein sequence ID" value="AKV04004.1"/>
    <property type="molecule type" value="Genomic_DNA"/>
</dbReference>
<sequence length="199" mass="21646">MARYPAGHKEEVRQRIVDEAAAAYRERGLEGIGIQSLMRRLGLTHGGFYVHFPDREALVVAALARAGEQAVPRFRSDARGNAVSFTEFTKRYLSPDHRDHPGEGCTIATLAPEASRQSSTIQGAIASATNKFLENVGRTLDEDNDAERPLRLTDRAIAVGCVLIGSLVLARALGDTPNSARVLAVGRRIARSLQSEEIQ</sequence>
<dbReference type="Proteomes" id="UP000064967">
    <property type="component" value="Chromosome"/>
</dbReference>
<gene>
    <name evidence="6" type="ORF">AKJ09_10667</name>
</gene>